<evidence type="ECO:0000313" key="3">
    <source>
        <dbReference type="Proteomes" id="UP000324222"/>
    </source>
</evidence>
<dbReference type="AlphaFoldDB" id="A0A5B7D3X6"/>
<evidence type="ECO:0000256" key="1">
    <source>
        <dbReference type="SAM" id="MobiDB-lite"/>
    </source>
</evidence>
<keyword evidence="3" id="KW-1185">Reference proteome</keyword>
<evidence type="ECO:0000313" key="2">
    <source>
        <dbReference type="EMBL" id="MPC15604.1"/>
    </source>
</evidence>
<proteinExistence type="predicted"/>
<sequence length="99" mass="10482">MRGRDAKRCGISRTHHNTTQPHQCPPRTHHHHPAVPVGGLRGCGGSTAPVLARHTYPLFVTGLSTARRSLARGKGCDGQGEGRSLDGPGQLLGARCDCL</sequence>
<gene>
    <name evidence="2" type="ORF">E2C01_008403</name>
</gene>
<accession>A0A5B7D3X6</accession>
<feature type="region of interest" description="Disordered" evidence="1">
    <location>
        <begin position="1"/>
        <end position="40"/>
    </location>
</feature>
<reference evidence="2 3" key="1">
    <citation type="submission" date="2019-05" db="EMBL/GenBank/DDBJ databases">
        <title>Another draft genome of Portunus trituberculatus and its Hox gene families provides insights of decapod evolution.</title>
        <authorList>
            <person name="Jeong J.-H."/>
            <person name="Song I."/>
            <person name="Kim S."/>
            <person name="Choi T."/>
            <person name="Kim D."/>
            <person name="Ryu S."/>
            <person name="Kim W."/>
        </authorList>
    </citation>
    <scope>NUCLEOTIDE SEQUENCE [LARGE SCALE GENOMIC DNA]</scope>
    <source>
        <tissue evidence="2">Muscle</tissue>
    </source>
</reference>
<comment type="caution">
    <text evidence="2">The sequence shown here is derived from an EMBL/GenBank/DDBJ whole genome shotgun (WGS) entry which is preliminary data.</text>
</comment>
<name>A0A5B7D3X6_PORTR</name>
<dbReference type="Proteomes" id="UP000324222">
    <property type="component" value="Unassembled WGS sequence"/>
</dbReference>
<organism evidence="2 3">
    <name type="scientific">Portunus trituberculatus</name>
    <name type="common">Swimming crab</name>
    <name type="synonym">Neptunus trituberculatus</name>
    <dbReference type="NCBI Taxonomy" id="210409"/>
    <lineage>
        <taxon>Eukaryota</taxon>
        <taxon>Metazoa</taxon>
        <taxon>Ecdysozoa</taxon>
        <taxon>Arthropoda</taxon>
        <taxon>Crustacea</taxon>
        <taxon>Multicrustacea</taxon>
        <taxon>Malacostraca</taxon>
        <taxon>Eumalacostraca</taxon>
        <taxon>Eucarida</taxon>
        <taxon>Decapoda</taxon>
        <taxon>Pleocyemata</taxon>
        <taxon>Brachyura</taxon>
        <taxon>Eubrachyura</taxon>
        <taxon>Portunoidea</taxon>
        <taxon>Portunidae</taxon>
        <taxon>Portuninae</taxon>
        <taxon>Portunus</taxon>
    </lineage>
</organism>
<dbReference type="EMBL" id="VSRR010000440">
    <property type="protein sequence ID" value="MPC15604.1"/>
    <property type="molecule type" value="Genomic_DNA"/>
</dbReference>
<protein>
    <submittedName>
        <fullName evidence="2">Uncharacterized protein</fullName>
    </submittedName>
</protein>